<evidence type="ECO:0000313" key="4">
    <source>
        <dbReference type="EMBL" id="GAJ00639.1"/>
    </source>
</evidence>
<keyword evidence="1" id="KW-0238">DNA-binding</keyword>
<dbReference type="GO" id="GO:0006310">
    <property type="term" value="P:DNA recombination"/>
    <property type="evidence" value="ECO:0007669"/>
    <property type="project" value="UniProtKB-KW"/>
</dbReference>
<accession>X1T5X2</accession>
<dbReference type="GO" id="GO:0015074">
    <property type="term" value="P:DNA integration"/>
    <property type="evidence" value="ECO:0007669"/>
    <property type="project" value="InterPro"/>
</dbReference>
<evidence type="ECO:0000259" key="3">
    <source>
        <dbReference type="PROSITE" id="PS51898"/>
    </source>
</evidence>
<sequence>MRKQQRGNKREIKYLKKEEWLKLRDCIENFRDMVIIELLYETGCRVGEVAKMEIEDIDFEAGFIRIPAENTKTKTGRSVFIPKGILSKVKAYLIMTRRKKGSLFGLTKRRIQQLIEKYSEISGLKCSAHTLRHTH</sequence>
<dbReference type="AlphaFoldDB" id="X1T5X2"/>
<dbReference type="InterPro" id="IPR002104">
    <property type="entry name" value="Integrase_catalytic"/>
</dbReference>
<evidence type="ECO:0000256" key="2">
    <source>
        <dbReference type="ARBA" id="ARBA00023172"/>
    </source>
</evidence>
<dbReference type="InterPro" id="IPR013762">
    <property type="entry name" value="Integrase-like_cat_sf"/>
</dbReference>
<dbReference type="InterPro" id="IPR011010">
    <property type="entry name" value="DNA_brk_join_enz"/>
</dbReference>
<name>X1T5X2_9ZZZZ</name>
<comment type="caution">
    <text evidence="4">The sequence shown here is derived from an EMBL/GenBank/DDBJ whole genome shotgun (WGS) entry which is preliminary data.</text>
</comment>
<dbReference type="Pfam" id="PF00589">
    <property type="entry name" value="Phage_integrase"/>
    <property type="match status" value="1"/>
</dbReference>
<organism evidence="4">
    <name type="scientific">marine sediment metagenome</name>
    <dbReference type="NCBI Taxonomy" id="412755"/>
    <lineage>
        <taxon>unclassified sequences</taxon>
        <taxon>metagenomes</taxon>
        <taxon>ecological metagenomes</taxon>
    </lineage>
</organism>
<dbReference type="PANTHER" id="PTHR30349">
    <property type="entry name" value="PHAGE INTEGRASE-RELATED"/>
    <property type="match status" value="1"/>
</dbReference>
<dbReference type="CDD" id="cd00397">
    <property type="entry name" value="DNA_BRE_C"/>
    <property type="match status" value="1"/>
</dbReference>
<dbReference type="SUPFAM" id="SSF56349">
    <property type="entry name" value="DNA breaking-rejoining enzymes"/>
    <property type="match status" value="1"/>
</dbReference>
<dbReference type="PANTHER" id="PTHR30349:SF41">
    <property type="entry name" value="INTEGRASE_RECOMBINASE PROTEIN MJ0367-RELATED"/>
    <property type="match status" value="1"/>
</dbReference>
<feature type="domain" description="Tyr recombinase" evidence="3">
    <location>
        <begin position="10"/>
        <end position="135"/>
    </location>
</feature>
<dbReference type="EMBL" id="BARW01017269">
    <property type="protein sequence ID" value="GAJ00639.1"/>
    <property type="molecule type" value="Genomic_DNA"/>
</dbReference>
<dbReference type="PROSITE" id="PS51898">
    <property type="entry name" value="TYR_RECOMBINASE"/>
    <property type="match status" value="1"/>
</dbReference>
<reference evidence="4" key="1">
    <citation type="journal article" date="2014" name="Front. Microbiol.">
        <title>High frequency of phylogenetically diverse reductive dehalogenase-homologous genes in deep subseafloor sedimentary metagenomes.</title>
        <authorList>
            <person name="Kawai M."/>
            <person name="Futagami T."/>
            <person name="Toyoda A."/>
            <person name="Takaki Y."/>
            <person name="Nishi S."/>
            <person name="Hori S."/>
            <person name="Arai W."/>
            <person name="Tsubouchi T."/>
            <person name="Morono Y."/>
            <person name="Uchiyama I."/>
            <person name="Ito T."/>
            <person name="Fujiyama A."/>
            <person name="Inagaki F."/>
            <person name="Takami H."/>
        </authorList>
    </citation>
    <scope>NUCLEOTIDE SEQUENCE</scope>
    <source>
        <strain evidence="4">Expedition CK06-06</strain>
    </source>
</reference>
<gene>
    <name evidence="4" type="ORF">S12H4_29878</name>
</gene>
<dbReference type="GO" id="GO:0003677">
    <property type="term" value="F:DNA binding"/>
    <property type="evidence" value="ECO:0007669"/>
    <property type="project" value="UniProtKB-KW"/>
</dbReference>
<feature type="non-terminal residue" evidence="4">
    <location>
        <position position="135"/>
    </location>
</feature>
<proteinExistence type="predicted"/>
<dbReference type="Gene3D" id="1.10.443.10">
    <property type="entry name" value="Intergrase catalytic core"/>
    <property type="match status" value="1"/>
</dbReference>
<keyword evidence="2" id="KW-0233">DNA recombination</keyword>
<dbReference type="InterPro" id="IPR050090">
    <property type="entry name" value="Tyrosine_recombinase_XerCD"/>
</dbReference>
<protein>
    <recommendedName>
        <fullName evidence="3">Tyr recombinase domain-containing protein</fullName>
    </recommendedName>
</protein>
<evidence type="ECO:0000256" key="1">
    <source>
        <dbReference type="ARBA" id="ARBA00023125"/>
    </source>
</evidence>